<organism evidence="2 3">
    <name type="scientific">Clarias magur</name>
    <name type="common">Asian catfish</name>
    <name type="synonym">Macropteronotus magur</name>
    <dbReference type="NCBI Taxonomy" id="1594786"/>
    <lineage>
        <taxon>Eukaryota</taxon>
        <taxon>Metazoa</taxon>
        <taxon>Chordata</taxon>
        <taxon>Craniata</taxon>
        <taxon>Vertebrata</taxon>
        <taxon>Euteleostomi</taxon>
        <taxon>Actinopterygii</taxon>
        <taxon>Neopterygii</taxon>
        <taxon>Teleostei</taxon>
        <taxon>Ostariophysi</taxon>
        <taxon>Siluriformes</taxon>
        <taxon>Clariidae</taxon>
        <taxon>Clarias</taxon>
    </lineage>
</organism>
<feature type="coiled-coil region" evidence="1">
    <location>
        <begin position="20"/>
        <end position="54"/>
    </location>
</feature>
<feature type="coiled-coil region" evidence="1">
    <location>
        <begin position="175"/>
        <end position="225"/>
    </location>
</feature>
<evidence type="ECO:0000313" key="3">
    <source>
        <dbReference type="Proteomes" id="UP000727407"/>
    </source>
</evidence>
<keyword evidence="3" id="KW-1185">Reference proteome</keyword>
<feature type="coiled-coil region" evidence="1">
    <location>
        <begin position="104"/>
        <end position="131"/>
    </location>
</feature>
<gene>
    <name evidence="2" type="ORF">DAT39_004447</name>
</gene>
<dbReference type="OrthoDB" id="8986178at2759"/>
<evidence type="ECO:0000256" key="1">
    <source>
        <dbReference type="SAM" id="Coils"/>
    </source>
</evidence>
<protein>
    <submittedName>
        <fullName evidence="2">Trichohyalin-like</fullName>
    </submittedName>
</protein>
<comment type="caution">
    <text evidence="2">The sequence shown here is derived from an EMBL/GenBank/DDBJ whole genome shotgun (WGS) entry which is preliminary data.</text>
</comment>
<proteinExistence type="predicted"/>
<name>A0A8J4UFF8_CLAMG</name>
<accession>A0A8J4UFF8</accession>
<dbReference type="AlphaFoldDB" id="A0A8J4UFF8"/>
<keyword evidence="1" id="KW-0175">Coiled coil</keyword>
<dbReference type="EMBL" id="QNUK01000040">
    <property type="protein sequence ID" value="KAF5905721.1"/>
    <property type="molecule type" value="Genomic_DNA"/>
</dbReference>
<sequence>MFRHLFRCRSNEDSVNDPQVLELQSEVEDSQEKLKKLVEELKECKMNETRATRERDTLFKRVTELEDILDSDTKENAALLGNIIDLNASVKLFKEQNKFSELDNRSLMKDQEQLQKTIAKLEATLASEREQHWKEKEKIRLDLEHMNAIFLQNTTAIQSSLNLYEQLTKTAELDRGNLMRNQEKLKEHVAQLEDTLAVEIKKLEKEREKAKQDIAKRNAERLQNLTQLEAYLTHCKEEQSSANVNINPLMGEVMQKRVEALQVDLEKIIGDL</sequence>
<evidence type="ECO:0000313" key="2">
    <source>
        <dbReference type="EMBL" id="KAF5905721.1"/>
    </source>
</evidence>
<dbReference type="Proteomes" id="UP000727407">
    <property type="component" value="Unassembled WGS sequence"/>
</dbReference>
<reference evidence="2" key="1">
    <citation type="submission" date="2020-07" db="EMBL/GenBank/DDBJ databases">
        <title>Clarias magur genome sequencing, assembly and annotation.</title>
        <authorList>
            <person name="Kushwaha B."/>
            <person name="Kumar R."/>
            <person name="Das P."/>
            <person name="Joshi C.G."/>
            <person name="Kumar D."/>
            <person name="Nagpure N.S."/>
            <person name="Pandey M."/>
            <person name="Agarwal S."/>
            <person name="Srivastava S."/>
            <person name="Singh M."/>
            <person name="Sahoo L."/>
            <person name="Jayasankar P."/>
            <person name="Meher P.K."/>
            <person name="Koringa P.G."/>
            <person name="Iquebal M.A."/>
            <person name="Das S.P."/>
            <person name="Bit A."/>
            <person name="Patnaik S."/>
            <person name="Patel N."/>
            <person name="Shah T.M."/>
            <person name="Hinsu A."/>
            <person name="Jena J.K."/>
        </authorList>
    </citation>
    <scope>NUCLEOTIDE SEQUENCE</scope>
    <source>
        <strain evidence="2">CIFAMagur01</strain>
        <tissue evidence="2">Testis</tissue>
    </source>
</reference>